<reference evidence="10" key="1">
    <citation type="submission" date="2025-08" db="UniProtKB">
        <authorList>
            <consortium name="RefSeq"/>
        </authorList>
    </citation>
    <scope>IDENTIFICATION</scope>
    <source>
        <tissue evidence="10">Leaves</tissue>
    </source>
</reference>
<keyword evidence="6" id="KW-0539">Nucleus</keyword>
<dbReference type="PANTHER" id="PTHR31674">
    <property type="entry name" value="B3 DOMAIN-CONTAINING PROTEIN REM-LIKE 3-RELATED"/>
    <property type="match status" value="1"/>
</dbReference>
<gene>
    <name evidence="10" type="primary">LOC140011182</name>
</gene>
<feature type="domain" description="TF-B3" evidence="8">
    <location>
        <begin position="190"/>
        <end position="285"/>
    </location>
</feature>
<dbReference type="CDD" id="cd10017">
    <property type="entry name" value="B3_DNA"/>
    <property type="match status" value="2"/>
</dbReference>
<protein>
    <submittedName>
        <fullName evidence="10">B3 domain-containing protein REM5-like isoform X1</fullName>
    </submittedName>
</protein>
<evidence type="ECO:0000256" key="6">
    <source>
        <dbReference type="ARBA" id="ARBA00023242"/>
    </source>
</evidence>
<feature type="domain" description="TF-B3" evidence="8">
    <location>
        <begin position="29"/>
        <end position="126"/>
    </location>
</feature>
<dbReference type="RefSeq" id="XP_071915904.1">
    <property type="nucleotide sequence ID" value="XM_072059803.1"/>
</dbReference>
<keyword evidence="4" id="KW-0238">DNA-binding</keyword>
<accession>A0ABM4V8P8</accession>
<evidence type="ECO:0000256" key="7">
    <source>
        <dbReference type="SAM" id="MobiDB-lite"/>
    </source>
</evidence>
<dbReference type="InterPro" id="IPR003340">
    <property type="entry name" value="B3_DNA-bd"/>
</dbReference>
<dbReference type="PANTHER" id="PTHR31674:SF62">
    <property type="entry name" value="B3 DOMAIN-CONTAINING PROTEIN REM14-RELATED"/>
    <property type="match status" value="1"/>
</dbReference>
<evidence type="ECO:0000256" key="5">
    <source>
        <dbReference type="ARBA" id="ARBA00023163"/>
    </source>
</evidence>
<evidence type="ECO:0000259" key="8">
    <source>
        <dbReference type="PROSITE" id="PS50863"/>
    </source>
</evidence>
<evidence type="ECO:0000256" key="4">
    <source>
        <dbReference type="ARBA" id="ARBA00023125"/>
    </source>
</evidence>
<evidence type="ECO:0000256" key="1">
    <source>
        <dbReference type="ARBA" id="ARBA00004123"/>
    </source>
</evidence>
<name>A0ABM4V8P8_COFAR</name>
<feature type="region of interest" description="Disordered" evidence="7">
    <location>
        <begin position="157"/>
        <end position="178"/>
    </location>
</feature>
<organism evidence="9 10">
    <name type="scientific">Coffea arabica</name>
    <name type="common">Arabian coffee</name>
    <dbReference type="NCBI Taxonomy" id="13443"/>
    <lineage>
        <taxon>Eukaryota</taxon>
        <taxon>Viridiplantae</taxon>
        <taxon>Streptophyta</taxon>
        <taxon>Embryophyta</taxon>
        <taxon>Tracheophyta</taxon>
        <taxon>Spermatophyta</taxon>
        <taxon>Magnoliopsida</taxon>
        <taxon>eudicotyledons</taxon>
        <taxon>Gunneridae</taxon>
        <taxon>Pentapetalae</taxon>
        <taxon>asterids</taxon>
        <taxon>lamiids</taxon>
        <taxon>Gentianales</taxon>
        <taxon>Rubiaceae</taxon>
        <taxon>Ixoroideae</taxon>
        <taxon>Gardenieae complex</taxon>
        <taxon>Bertiereae - Coffeeae clade</taxon>
        <taxon>Coffeeae</taxon>
        <taxon>Coffea</taxon>
    </lineage>
</organism>
<keyword evidence="5" id="KW-0804">Transcription</keyword>
<comment type="subcellular location">
    <subcellularLocation>
        <location evidence="1">Nucleus</location>
    </subcellularLocation>
</comment>
<keyword evidence="2" id="KW-0677">Repeat</keyword>
<evidence type="ECO:0000256" key="3">
    <source>
        <dbReference type="ARBA" id="ARBA00023015"/>
    </source>
</evidence>
<feature type="compositionally biased region" description="Polar residues" evidence="7">
    <location>
        <begin position="157"/>
        <end position="170"/>
    </location>
</feature>
<sequence>MPFSSRTKPKKTECEVRREVIMTSKAKASPSFFKVLVPGFYSKLSIPPLFWKTFEHLLAESALLQIKSGETWSVKIERIGEQYLFTDGWPKFVKDHGLKMGEFLVFWLMLGKKNSTIFEVAMYGTTGCDKDLNPSAPIHDPRHFLPQLVDQLNPEINRNPLTQPSKSAVQGSRKRKSKKIRYDKRSLDAGKYYTKVLANYHRYRMNVKMPFAKKHGLVNKSEVMLQNMNGASWRVELRLYDNDMLYMCKGWTDFLENNALELGQEYAFEFIPETDSIRVQPFKKR</sequence>
<dbReference type="Proteomes" id="UP001652660">
    <property type="component" value="Chromosome 7e"/>
</dbReference>
<evidence type="ECO:0000256" key="2">
    <source>
        <dbReference type="ARBA" id="ARBA00022737"/>
    </source>
</evidence>
<keyword evidence="9" id="KW-1185">Reference proteome</keyword>
<dbReference type="GeneID" id="140011182"/>
<proteinExistence type="predicted"/>
<evidence type="ECO:0000313" key="9">
    <source>
        <dbReference type="Proteomes" id="UP001652660"/>
    </source>
</evidence>
<evidence type="ECO:0000313" key="10">
    <source>
        <dbReference type="RefSeq" id="XP_071915904.1"/>
    </source>
</evidence>
<dbReference type="InterPro" id="IPR015300">
    <property type="entry name" value="DNA-bd_pseudobarrel_sf"/>
</dbReference>
<dbReference type="Gene3D" id="2.40.330.10">
    <property type="entry name" value="DNA-binding pseudobarrel domain"/>
    <property type="match status" value="2"/>
</dbReference>
<dbReference type="SMART" id="SM01019">
    <property type="entry name" value="B3"/>
    <property type="match status" value="2"/>
</dbReference>
<dbReference type="Pfam" id="PF02362">
    <property type="entry name" value="B3"/>
    <property type="match status" value="2"/>
</dbReference>
<dbReference type="PROSITE" id="PS50863">
    <property type="entry name" value="B3"/>
    <property type="match status" value="2"/>
</dbReference>
<dbReference type="InterPro" id="IPR039218">
    <property type="entry name" value="REM_fam"/>
</dbReference>
<dbReference type="SUPFAM" id="SSF101936">
    <property type="entry name" value="DNA-binding pseudobarrel domain"/>
    <property type="match status" value="2"/>
</dbReference>
<keyword evidence="3" id="KW-0805">Transcription regulation</keyword>